<dbReference type="STRING" id="1562970.ING2E5B_0619"/>
<dbReference type="KEGG" id="pbt:ING2E5B_0619"/>
<gene>
    <name evidence="1" type="ORF">ING2E5B_0619</name>
</gene>
<organism evidence="1 2">
    <name type="scientific">Fermentimonas caenicola</name>
    <dbReference type="NCBI Taxonomy" id="1562970"/>
    <lineage>
        <taxon>Bacteria</taxon>
        <taxon>Pseudomonadati</taxon>
        <taxon>Bacteroidota</taxon>
        <taxon>Bacteroidia</taxon>
        <taxon>Bacteroidales</taxon>
        <taxon>Dysgonomonadaceae</taxon>
        <taxon>Fermentimonas</taxon>
    </lineage>
</organism>
<evidence type="ECO:0000313" key="2">
    <source>
        <dbReference type="Proteomes" id="UP000032417"/>
    </source>
</evidence>
<dbReference type="Proteomes" id="UP000032417">
    <property type="component" value="Chromosome 1"/>
</dbReference>
<reference evidence="1 2" key="1">
    <citation type="submission" date="2014-08" db="EMBL/GenBank/DDBJ databases">
        <authorList>
            <person name="Wibberg D."/>
        </authorList>
    </citation>
    <scope>NUCLEOTIDE SEQUENCE [LARGE SCALE GENOMIC DNA]</scope>
    <source>
        <strain evidence="2">ING2-E5B</strain>
    </source>
</reference>
<protein>
    <recommendedName>
        <fullName evidence="3">Transposase</fullName>
    </recommendedName>
</protein>
<accession>A0A098BYY8</accession>
<evidence type="ECO:0008006" key="3">
    <source>
        <dbReference type="Google" id="ProtNLM"/>
    </source>
</evidence>
<dbReference type="EMBL" id="LN515532">
    <property type="protein sequence ID" value="CEA15386.1"/>
    <property type="molecule type" value="Genomic_DNA"/>
</dbReference>
<name>A0A098BYY8_9BACT</name>
<dbReference type="HOGENOM" id="CLU_192972_0_0_10"/>
<proteinExistence type="predicted"/>
<dbReference type="OrthoDB" id="3193769at2"/>
<keyword evidence="2" id="KW-1185">Reference proteome</keyword>
<sequence length="84" mass="9394">MVTDYPEIGYKRVTGLLQLHKAYGSGRLDRACKMALNAGIPSYTRIKNILKNNMDKASIIYDESDNAQSHIPLHHNIRGASSYS</sequence>
<dbReference type="AlphaFoldDB" id="A0A098BYY8"/>
<evidence type="ECO:0000313" key="1">
    <source>
        <dbReference type="EMBL" id="CEA15386.1"/>
    </source>
</evidence>